<comment type="similarity">
    <text evidence="1">Belongs to the isochorismatase family.</text>
</comment>
<dbReference type="SUPFAM" id="SSF52499">
    <property type="entry name" value="Isochorismatase-like hydrolases"/>
    <property type="match status" value="1"/>
</dbReference>
<dbReference type="Pfam" id="PF00857">
    <property type="entry name" value="Isochorismatase"/>
    <property type="match status" value="1"/>
</dbReference>
<dbReference type="Gene3D" id="3.40.50.850">
    <property type="entry name" value="Isochorismatase-like"/>
    <property type="match status" value="1"/>
</dbReference>
<feature type="domain" description="Isochorismatase-like" evidence="3">
    <location>
        <begin position="21"/>
        <end position="200"/>
    </location>
</feature>
<proteinExistence type="inferred from homology"/>
<dbReference type="AlphaFoldDB" id="A0A6A6VWF1"/>
<accession>A0A6A6VWF1</accession>
<evidence type="ECO:0000256" key="2">
    <source>
        <dbReference type="ARBA" id="ARBA00022801"/>
    </source>
</evidence>
<name>A0A6A6VWF1_9PEZI</name>
<protein>
    <submittedName>
        <fullName evidence="4">Isochorismatase hydrolase</fullName>
    </submittedName>
</protein>
<dbReference type="PANTHER" id="PTHR43540:SF1">
    <property type="entry name" value="ISOCHORISMATASE HYDROLASE"/>
    <property type="match status" value="1"/>
</dbReference>
<evidence type="ECO:0000313" key="5">
    <source>
        <dbReference type="Proteomes" id="UP000799437"/>
    </source>
</evidence>
<gene>
    <name evidence="4" type="ORF">EJ05DRAFT_479472</name>
</gene>
<sequence>MAAILDRNSCESPLAYPPAETAVILLDYHGYTIQLCGQKGIKTVSKAQMIREWALERGITVLHSLIDINSKPPPQCKNTVLIMGRLDSIRNDAVALSEPPELVSSQKAGPVEYVVLKTAGVVSGLKSEGAMDILRDKGIKSLVVLGLATSGAVLRTAIAASDEGFVTTVIEDACWDPRDGVHAFLMEQILPSRAHVVRADELLGSWNKA</sequence>
<dbReference type="Proteomes" id="UP000799437">
    <property type="component" value="Unassembled WGS sequence"/>
</dbReference>
<reference evidence="4" key="1">
    <citation type="journal article" date="2020" name="Stud. Mycol.">
        <title>101 Dothideomycetes genomes: a test case for predicting lifestyles and emergence of pathogens.</title>
        <authorList>
            <person name="Haridas S."/>
            <person name="Albert R."/>
            <person name="Binder M."/>
            <person name="Bloem J."/>
            <person name="Labutti K."/>
            <person name="Salamov A."/>
            <person name="Andreopoulos B."/>
            <person name="Baker S."/>
            <person name="Barry K."/>
            <person name="Bills G."/>
            <person name="Bluhm B."/>
            <person name="Cannon C."/>
            <person name="Castanera R."/>
            <person name="Culley D."/>
            <person name="Daum C."/>
            <person name="Ezra D."/>
            <person name="Gonzalez J."/>
            <person name="Henrissat B."/>
            <person name="Kuo A."/>
            <person name="Liang C."/>
            <person name="Lipzen A."/>
            <person name="Lutzoni F."/>
            <person name="Magnuson J."/>
            <person name="Mondo S."/>
            <person name="Nolan M."/>
            <person name="Ohm R."/>
            <person name="Pangilinan J."/>
            <person name="Park H.-J."/>
            <person name="Ramirez L."/>
            <person name="Alfaro M."/>
            <person name="Sun H."/>
            <person name="Tritt A."/>
            <person name="Yoshinaga Y."/>
            <person name="Zwiers L.-H."/>
            <person name="Turgeon B."/>
            <person name="Goodwin S."/>
            <person name="Spatafora J."/>
            <person name="Crous P."/>
            <person name="Grigoriev I."/>
        </authorList>
    </citation>
    <scope>NUCLEOTIDE SEQUENCE</scope>
    <source>
        <strain evidence="4">CBS 121739</strain>
    </source>
</reference>
<evidence type="ECO:0000256" key="1">
    <source>
        <dbReference type="ARBA" id="ARBA00006336"/>
    </source>
</evidence>
<evidence type="ECO:0000313" key="4">
    <source>
        <dbReference type="EMBL" id="KAF2754495.1"/>
    </source>
</evidence>
<dbReference type="RefSeq" id="XP_033596946.1">
    <property type="nucleotide sequence ID" value="XM_033744677.1"/>
</dbReference>
<organism evidence="4 5">
    <name type="scientific">Pseudovirgaria hyperparasitica</name>
    <dbReference type="NCBI Taxonomy" id="470096"/>
    <lineage>
        <taxon>Eukaryota</taxon>
        <taxon>Fungi</taxon>
        <taxon>Dikarya</taxon>
        <taxon>Ascomycota</taxon>
        <taxon>Pezizomycotina</taxon>
        <taxon>Dothideomycetes</taxon>
        <taxon>Dothideomycetes incertae sedis</taxon>
        <taxon>Acrospermales</taxon>
        <taxon>Acrospermaceae</taxon>
        <taxon>Pseudovirgaria</taxon>
    </lineage>
</organism>
<dbReference type="GeneID" id="54485731"/>
<dbReference type="InterPro" id="IPR000868">
    <property type="entry name" value="Isochorismatase-like_dom"/>
</dbReference>
<keyword evidence="5" id="KW-1185">Reference proteome</keyword>
<dbReference type="GO" id="GO:0016787">
    <property type="term" value="F:hydrolase activity"/>
    <property type="evidence" value="ECO:0007669"/>
    <property type="project" value="UniProtKB-KW"/>
</dbReference>
<dbReference type="EMBL" id="ML996580">
    <property type="protein sequence ID" value="KAF2754495.1"/>
    <property type="molecule type" value="Genomic_DNA"/>
</dbReference>
<dbReference type="PANTHER" id="PTHR43540">
    <property type="entry name" value="PEROXYUREIDOACRYLATE/UREIDOACRYLATE AMIDOHYDROLASE-RELATED"/>
    <property type="match status" value="1"/>
</dbReference>
<dbReference type="InterPro" id="IPR036380">
    <property type="entry name" value="Isochorismatase-like_sf"/>
</dbReference>
<dbReference type="InterPro" id="IPR050272">
    <property type="entry name" value="Isochorismatase-like_hydrls"/>
</dbReference>
<dbReference type="OrthoDB" id="1739143at2759"/>
<evidence type="ECO:0000259" key="3">
    <source>
        <dbReference type="Pfam" id="PF00857"/>
    </source>
</evidence>
<keyword evidence="2 4" id="KW-0378">Hydrolase</keyword>